<name>A0A4Q1K5J8_9FLAO</name>
<dbReference type="OrthoDB" id="1403331at2"/>
<feature type="chain" id="PRO_5020647349" evidence="1">
    <location>
        <begin position="20"/>
        <end position="514"/>
    </location>
</feature>
<keyword evidence="1" id="KW-0732">Signal</keyword>
<dbReference type="EMBL" id="SBKO01000001">
    <property type="protein sequence ID" value="RXR21068.1"/>
    <property type="molecule type" value="Genomic_DNA"/>
</dbReference>
<keyword evidence="3" id="KW-1185">Reference proteome</keyword>
<gene>
    <name evidence="2" type="ORF">EQG63_03775</name>
</gene>
<evidence type="ECO:0000313" key="2">
    <source>
        <dbReference type="EMBL" id="RXR21068.1"/>
    </source>
</evidence>
<reference evidence="3" key="1">
    <citation type="submission" date="2019-01" db="EMBL/GenBank/DDBJ databases">
        <title>Cytophagaceae bacterium strain CAR-16.</title>
        <authorList>
            <person name="Chen W.-M."/>
        </authorList>
    </citation>
    <scope>NUCLEOTIDE SEQUENCE [LARGE SCALE GENOMIC DNA]</scope>
    <source>
        <strain evidence="3">LLJ-11</strain>
    </source>
</reference>
<organism evidence="2 3">
    <name type="scientific">Flavobacterium amnicola</name>
    <dbReference type="NCBI Taxonomy" id="2506422"/>
    <lineage>
        <taxon>Bacteria</taxon>
        <taxon>Pseudomonadati</taxon>
        <taxon>Bacteroidota</taxon>
        <taxon>Flavobacteriia</taxon>
        <taxon>Flavobacteriales</taxon>
        <taxon>Flavobacteriaceae</taxon>
        <taxon>Flavobacterium</taxon>
    </lineage>
</organism>
<evidence type="ECO:0000313" key="3">
    <source>
        <dbReference type="Proteomes" id="UP000290283"/>
    </source>
</evidence>
<feature type="signal peptide" evidence="1">
    <location>
        <begin position="1"/>
        <end position="19"/>
    </location>
</feature>
<comment type="caution">
    <text evidence="2">The sequence shown here is derived from an EMBL/GenBank/DDBJ whole genome shotgun (WGS) entry which is preliminary data.</text>
</comment>
<dbReference type="Proteomes" id="UP000290283">
    <property type="component" value="Unassembled WGS sequence"/>
</dbReference>
<protein>
    <submittedName>
        <fullName evidence="2">Uncharacterized protein</fullName>
    </submittedName>
</protein>
<proteinExistence type="predicted"/>
<evidence type="ECO:0000256" key="1">
    <source>
        <dbReference type="SAM" id="SignalP"/>
    </source>
</evidence>
<dbReference type="AlphaFoldDB" id="A0A4Q1K5J8"/>
<sequence>MKKTILSIITVMLTLTSVAQEIPFQIKKSELFKDEYKNSSIVLAENDGHDGVIIVRSYAGGSFSNGFGYYFEHYDANLKLIKEYEYELKYSKAVKQSSVLGLILDGQNIHIVDFIYEKDQKAYICSAMTSNINDFNFKQKELFRINSEQIKQFSFFSTSGFDSDSGAAMIINEDKSAFAITVDIKNKETETHKLFLFNKSLEKKIDHTFKRELKDKKFKYENIEISKDGTLFLLGKAYTDDKKKKKEGGKYQFELARITSDSEKIQTFDTNEHFVASLKVIVNEGNLSCLGFYSDKNDNRFKGISYFQLDPNNLEILKSKFNPFTEQFMIDKYGKSKDKELKNLSFRKIITTKNNEILFNAEEFYIVSTYVATQYGGYWRYTYHYDDIVSALLNSSGEIVWARNINKRQSTGGDDSYISYTSTEKDSNAYFFINTGEKVRKLSNDRIQFGQTSTNKSNLNIIRINQDGNFDYQEVLDDKENEVPFMVSNGVISGNSTYFLGRKGKKKQILKITL</sequence>
<dbReference type="RefSeq" id="WP_129434579.1">
    <property type="nucleotide sequence ID" value="NZ_SBKO01000001.1"/>
</dbReference>
<accession>A0A4Q1K5J8</accession>